<sequence>MIEIERRFLVERVPDDLPTPVRIEQAYLVTEPVSVRVRRKNSARILTIKAGSGLARTEIERELTDEEFDALWQQPTELRIEKRRHELDLGNGHTAELDLFDGDLAGRVIVEVEFPDTDAAARFDPPDWFGTEVTDDSRYTNAALARHGWPE</sequence>
<dbReference type="CDD" id="cd07761">
    <property type="entry name" value="CYTH-like_CthTTM-like"/>
    <property type="match status" value="1"/>
</dbReference>
<dbReference type="PROSITE" id="PS51707">
    <property type="entry name" value="CYTH"/>
    <property type="match status" value="1"/>
</dbReference>
<dbReference type="RefSeq" id="WP_133866999.1">
    <property type="nucleotide sequence ID" value="NZ_SOAU01000001.1"/>
</dbReference>
<evidence type="ECO:0000313" key="3">
    <source>
        <dbReference type="EMBL" id="TDT14454.1"/>
    </source>
</evidence>
<keyword evidence="4" id="KW-1185">Reference proteome</keyword>
<dbReference type="Gene3D" id="2.40.320.10">
    <property type="entry name" value="Hypothetical Protein Pfu-838710-001"/>
    <property type="match status" value="1"/>
</dbReference>
<dbReference type="SUPFAM" id="SSF55154">
    <property type="entry name" value="CYTH-like phosphatases"/>
    <property type="match status" value="1"/>
</dbReference>
<dbReference type="SMART" id="SM01118">
    <property type="entry name" value="CYTH"/>
    <property type="match status" value="1"/>
</dbReference>
<dbReference type="OrthoDB" id="9805588at2"/>
<feature type="active site" description="Proton acceptor" evidence="1">
    <location>
        <position position="27"/>
    </location>
</feature>
<evidence type="ECO:0000259" key="2">
    <source>
        <dbReference type="PROSITE" id="PS51707"/>
    </source>
</evidence>
<dbReference type="PANTHER" id="PTHR40114:SF1">
    <property type="entry name" value="SLR0698 PROTEIN"/>
    <property type="match status" value="1"/>
</dbReference>
<dbReference type="AlphaFoldDB" id="A0A4R7HVF2"/>
<accession>A0A4R7HVF2</accession>
<feature type="domain" description="CYTH" evidence="2">
    <location>
        <begin position="1"/>
        <end position="146"/>
    </location>
</feature>
<evidence type="ECO:0000256" key="1">
    <source>
        <dbReference type="PIRSR" id="PIRSR016487-1"/>
    </source>
</evidence>
<proteinExistence type="predicted"/>
<protein>
    <submittedName>
        <fullName evidence="3">CYTH domain-containing protein</fullName>
    </submittedName>
</protein>
<evidence type="ECO:0000313" key="4">
    <source>
        <dbReference type="Proteomes" id="UP000294558"/>
    </source>
</evidence>
<dbReference type="PANTHER" id="PTHR40114">
    <property type="entry name" value="SLR0698 PROTEIN"/>
    <property type="match status" value="1"/>
</dbReference>
<dbReference type="InterPro" id="IPR023577">
    <property type="entry name" value="CYTH_domain"/>
</dbReference>
<dbReference type="InterPro" id="IPR033469">
    <property type="entry name" value="CYTH-like_dom_sf"/>
</dbReference>
<comment type="caution">
    <text evidence="3">The sequence shown here is derived from an EMBL/GenBank/DDBJ whole genome shotgun (WGS) entry which is preliminary data.</text>
</comment>
<organism evidence="3 4">
    <name type="scientific">Ilumatobacter fluminis</name>
    <dbReference type="NCBI Taxonomy" id="467091"/>
    <lineage>
        <taxon>Bacteria</taxon>
        <taxon>Bacillati</taxon>
        <taxon>Actinomycetota</taxon>
        <taxon>Acidimicrobiia</taxon>
        <taxon>Acidimicrobiales</taxon>
        <taxon>Ilumatobacteraceae</taxon>
        <taxon>Ilumatobacter</taxon>
    </lineage>
</organism>
<dbReference type="PIRSF" id="PIRSF016487">
    <property type="entry name" value="CYTH_UCP016487"/>
    <property type="match status" value="1"/>
</dbReference>
<dbReference type="Proteomes" id="UP000294558">
    <property type="component" value="Unassembled WGS sequence"/>
</dbReference>
<reference evidence="3 4" key="1">
    <citation type="submission" date="2019-03" db="EMBL/GenBank/DDBJ databases">
        <title>Sequencing the genomes of 1000 actinobacteria strains.</title>
        <authorList>
            <person name="Klenk H.-P."/>
        </authorList>
    </citation>
    <scope>NUCLEOTIDE SEQUENCE [LARGE SCALE GENOMIC DNA]</scope>
    <source>
        <strain evidence="3 4">DSM 18936</strain>
    </source>
</reference>
<dbReference type="InterPro" id="IPR012042">
    <property type="entry name" value="NeuTTM/CthTTM-like"/>
</dbReference>
<gene>
    <name evidence="3" type="ORF">BDK89_0006</name>
</gene>
<dbReference type="Pfam" id="PF01928">
    <property type="entry name" value="CYTH"/>
    <property type="match status" value="1"/>
</dbReference>
<name>A0A4R7HVF2_9ACTN</name>
<dbReference type="EMBL" id="SOAU01000001">
    <property type="protein sequence ID" value="TDT14454.1"/>
    <property type="molecule type" value="Genomic_DNA"/>
</dbReference>